<feature type="binding site" evidence="5">
    <location>
        <begin position="11"/>
        <end position="16"/>
    </location>
    <ligand>
        <name>ATP</name>
        <dbReference type="ChEBI" id="CHEBI:30616"/>
    </ligand>
</feature>
<accession>A0A1Z4BWC3</accession>
<keyword evidence="3 5" id="KW-0067">ATP-binding</keyword>
<keyword evidence="5" id="KW-0963">Cytoplasm</keyword>
<evidence type="ECO:0000313" key="8">
    <source>
        <dbReference type="Proteomes" id="UP000197019"/>
    </source>
</evidence>
<keyword evidence="4 5" id="KW-0173">Coenzyme A biosynthesis</keyword>
<dbReference type="PROSITE" id="PS51219">
    <property type="entry name" value="DPCK"/>
    <property type="match status" value="1"/>
</dbReference>
<evidence type="ECO:0000256" key="6">
    <source>
        <dbReference type="NCBIfam" id="TIGR00152"/>
    </source>
</evidence>
<comment type="catalytic activity">
    <reaction evidence="5">
        <text>3'-dephospho-CoA + ATP = ADP + CoA + H(+)</text>
        <dbReference type="Rhea" id="RHEA:18245"/>
        <dbReference type="ChEBI" id="CHEBI:15378"/>
        <dbReference type="ChEBI" id="CHEBI:30616"/>
        <dbReference type="ChEBI" id="CHEBI:57287"/>
        <dbReference type="ChEBI" id="CHEBI:57328"/>
        <dbReference type="ChEBI" id="CHEBI:456216"/>
        <dbReference type="EC" id="2.7.1.24"/>
    </reaction>
</comment>
<dbReference type="InterPro" id="IPR001977">
    <property type="entry name" value="Depp_CoAkinase"/>
</dbReference>
<evidence type="ECO:0000256" key="2">
    <source>
        <dbReference type="ARBA" id="ARBA00022741"/>
    </source>
</evidence>
<dbReference type="HAMAP" id="MF_00376">
    <property type="entry name" value="Dephospho_CoA_kinase"/>
    <property type="match status" value="1"/>
</dbReference>
<evidence type="ECO:0000256" key="3">
    <source>
        <dbReference type="ARBA" id="ARBA00022840"/>
    </source>
</evidence>
<dbReference type="CDD" id="cd02022">
    <property type="entry name" value="DPCK"/>
    <property type="match status" value="1"/>
</dbReference>
<comment type="function">
    <text evidence="5">Catalyzes the phosphorylation of the 3'-hydroxyl group of dephosphocoenzyme A to form coenzyme A.</text>
</comment>
<dbReference type="SUPFAM" id="SSF52540">
    <property type="entry name" value="P-loop containing nucleoside triphosphate hydrolases"/>
    <property type="match status" value="1"/>
</dbReference>
<comment type="subcellular location">
    <subcellularLocation>
        <location evidence="5">Cytoplasm</location>
    </subcellularLocation>
</comment>
<dbReference type="AlphaFoldDB" id="A0A1Z4BWC3"/>
<protein>
    <recommendedName>
        <fullName evidence="5 6">Dephospho-CoA kinase</fullName>
        <ecNumber evidence="5 6">2.7.1.24</ecNumber>
    </recommendedName>
    <alternativeName>
        <fullName evidence="5">Dephosphocoenzyme A kinase</fullName>
    </alternativeName>
</protein>
<keyword evidence="8" id="KW-1185">Reference proteome</keyword>
<dbReference type="GO" id="GO:0005737">
    <property type="term" value="C:cytoplasm"/>
    <property type="evidence" value="ECO:0007669"/>
    <property type="project" value="UniProtKB-SubCell"/>
</dbReference>
<dbReference type="GO" id="GO:0005524">
    <property type="term" value="F:ATP binding"/>
    <property type="evidence" value="ECO:0007669"/>
    <property type="project" value="UniProtKB-UniRule"/>
</dbReference>
<dbReference type="PANTHER" id="PTHR10695">
    <property type="entry name" value="DEPHOSPHO-COA KINASE-RELATED"/>
    <property type="match status" value="1"/>
</dbReference>
<keyword evidence="5 7" id="KW-0418">Kinase</keyword>
<keyword evidence="5" id="KW-0808">Transferase</keyword>
<dbReference type="GO" id="GO:0004140">
    <property type="term" value="F:dephospho-CoA kinase activity"/>
    <property type="evidence" value="ECO:0007669"/>
    <property type="project" value="UniProtKB-UniRule"/>
</dbReference>
<sequence>MLKVGLTGGIGCGKTTVSELFAELGVAVIDADLIARRLVQPGQPALRQIVAMWGKDMLESDGSLNRSRLRERVFSQPETKQALEALLHPLIFQAMRTEMAVLNNPYCLLAIPLLFETQMTALADRILVIDCPTQLQIERVRRRDQLSTGQIEAIIASQVSREYRLAHADDLIENTASNDKLAEDVKKLHNLYLSFSNCQD</sequence>
<dbReference type="EMBL" id="CP022129">
    <property type="protein sequence ID" value="ASF45540.1"/>
    <property type="molecule type" value="Genomic_DNA"/>
</dbReference>
<dbReference type="InterPro" id="IPR027417">
    <property type="entry name" value="P-loop_NTPase"/>
</dbReference>
<dbReference type="EC" id="2.7.1.24" evidence="5 6"/>
<dbReference type="Gene3D" id="3.40.50.300">
    <property type="entry name" value="P-loop containing nucleotide triphosphate hydrolases"/>
    <property type="match status" value="1"/>
</dbReference>
<dbReference type="Proteomes" id="UP000197019">
    <property type="component" value="Chromosome"/>
</dbReference>
<evidence type="ECO:0000256" key="1">
    <source>
        <dbReference type="ARBA" id="ARBA00009018"/>
    </source>
</evidence>
<dbReference type="Pfam" id="PF01121">
    <property type="entry name" value="CoaE"/>
    <property type="match status" value="1"/>
</dbReference>
<comment type="pathway">
    <text evidence="5">Cofactor biosynthesis; coenzyme A biosynthesis; CoA from (R)-pantothenate: step 5/5.</text>
</comment>
<dbReference type="OrthoDB" id="9812943at2"/>
<proteinExistence type="inferred from homology"/>
<evidence type="ECO:0000256" key="4">
    <source>
        <dbReference type="ARBA" id="ARBA00022993"/>
    </source>
</evidence>
<evidence type="ECO:0000256" key="5">
    <source>
        <dbReference type="HAMAP-Rule" id="MF_00376"/>
    </source>
</evidence>
<name>A0A1Z4BWC3_9GAMM</name>
<reference evidence="7 8" key="1">
    <citation type="submission" date="2017-06" db="EMBL/GenBank/DDBJ databases">
        <title>Genome Sequencing of the methanotroph Methylovulum psychrotolerants str. HV10-M2 isolated from a high-altitude environment.</title>
        <authorList>
            <person name="Mateos-Rivera A."/>
        </authorList>
    </citation>
    <scope>NUCLEOTIDE SEQUENCE [LARGE SCALE GENOMIC DNA]</scope>
    <source>
        <strain evidence="7 8">HV10_M2</strain>
    </source>
</reference>
<dbReference type="NCBIfam" id="TIGR00152">
    <property type="entry name" value="dephospho-CoA kinase"/>
    <property type="match status" value="1"/>
</dbReference>
<keyword evidence="2 5" id="KW-0547">Nucleotide-binding</keyword>
<dbReference type="KEGG" id="mpsy:CEK71_05365"/>
<gene>
    <name evidence="5" type="primary">coaE</name>
    <name evidence="7" type="ORF">CEK71_05365</name>
</gene>
<dbReference type="RefSeq" id="WP_088618417.1">
    <property type="nucleotide sequence ID" value="NZ_CP022129.1"/>
</dbReference>
<dbReference type="UniPathway" id="UPA00241">
    <property type="reaction ID" value="UER00356"/>
</dbReference>
<comment type="similarity">
    <text evidence="1 5">Belongs to the CoaE family.</text>
</comment>
<dbReference type="PANTHER" id="PTHR10695:SF46">
    <property type="entry name" value="BIFUNCTIONAL COENZYME A SYNTHASE-RELATED"/>
    <property type="match status" value="1"/>
</dbReference>
<evidence type="ECO:0000313" key="7">
    <source>
        <dbReference type="EMBL" id="ASF45540.1"/>
    </source>
</evidence>
<organism evidence="7 8">
    <name type="scientific">Methylovulum psychrotolerans</name>
    <dbReference type="NCBI Taxonomy" id="1704499"/>
    <lineage>
        <taxon>Bacteria</taxon>
        <taxon>Pseudomonadati</taxon>
        <taxon>Pseudomonadota</taxon>
        <taxon>Gammaproteobacteria</taxon>
        <taxon>Methylococcales</taxon>
        <taxon>Methylococcaceae</taxon>
        <taxon>Methylovulum</taxon>
    </lineage>
</organism>
<dbReference type="GO" id="GO:0015937">
    <property type="term" value="P:coenzyme A biosynthetic process"/>
    <property type="evidence" value="ECO:0007669"/>
    <property type="project" value="UniProtKB-UniRule"/>
</dbReference>